<dbReference type="InterPro" id="IPR003265">
    <property type="entry name" value="HhH-GPD_domain"/>
</dbReference>
<feature type="compositionally biased region" description="Polar residues" evidence="5">
    <location>
        <begin position="13"/>
        <end position="29"/>
    </location>
</feature>
<evidence type="ECO:0000256" key="2">
    <source>
        <dbReference type="ARBA" id="ARBA00012000"/>
    </source>
</evidence>
<dbReference type="STRING" id="530584.SAMN05421630_107271"/>
<evidence type="ECO:0000313" key="6">
    <source>
        <dbReference type="EMBL" id="SDD31997.1"/>
    </source>
</evidence>
<dbReference type="Gene3D" id="1.10.1670.40">
    <property type="match status" value="1"/>
</dbReference>
<dbReference type="PANTHER" id="PTHR43003:SF13">
    <property type="entry name" value="DNA-3-METHYLADENINE GLYCOSYLASE 2"/>
    <property type="match status" value="1"/>
</dbReference>
<dbReference type="InterPro" id="IPR051912">
    <property type="entry name" value="Alkylbase_DNA_Glycosylase/TA"/>
</dbReference>
<gene>
    <name evidence="6" type="ORF">SAMN05421630_107271</name>
</gene>
<dbReference type="PANTHER" id="PTHR43003">
    <property type="entry name" value="DNA-3-METHYLADENINE GLYCOSYLASE"/>
    <property type="match status" value="1"/>
</dbReference>
<dbReference type="SMART" id="SM00478">
    <property type="entry name" value="ENDO3c"/>
    <property type="match status" value="1"/>
</dbReference>
<feature type="compositionally biased region" description="Low complexity" evidence="5">
    <location>
        <begin position="1"/>
        <end position="12"/>
    </location>
</feature>
<evidence type="ECO:0000256" key="3">
    <source>
        <dbReference type="ARBA" id="ARBA00022763"/>
    </source>
</evidence>
<evidence type="ECO:0000313" key="7">
    <source>
        <dbReference type="Proteomes" id="UP000199494"/>
    </source>
</evidence>
<evidence type="ECO:0000256" key="5">
    <source>
        <dbReference type="SAM" id="MobiDB-lite"/>
    </source>
</evidence>
<protein>
    <recommendedName>
        <fullName evidence="2">DNA-3-methyladenine glycosylase II</fullName>
        <ecNumber evidence="2">3.2.2.21</ecNumber>
    </recommendedName>
</protein>
<keyword evidence="3" id="KW-0227">DNA damage</keyword>
<feature type="region of interest" description="Disordered" evidence="5">
    <location>
        <begin position="333"/>
        <end position="358"/>
    </location>
</feature>
<dbReference type="GO" id="GO:0043916">
    <property type="term" value="F:DNA-7-methylguanine glycosylase activity"/>
    <property type="evidence" value="ECO:0007669"/>
    <property type="project" value="TreeGrafter"/>
</dbReference>
<dbReference type="GO" id="GO:0006285">
    <property type="term" value="P:base-excision repair, AP site formation"/>
    <property type="evidence" value="ECO:0007669"/>
    <property type="project" value="TreeGrafter"/>
</dbReference>
<dbReference type="Gene3D" id="1.10.340.30">
    <property type="entry name" value="Hypothetical protein, domain 2"/>
    <property type="match status" value="1"/>
</dbReference>
<evidence type="ECO:0000256" key="1">
    <source>
        <dbReference type="ARBA" id="ARBA00000086"/>
    </source>
</evidence>
<feature type="region of interest" description="Disordered" evidence="5">
    <location>
        <begin position="1"/>
        <end position="30"/>
    </location>
</feature>
<keyword evidence="7" id="KW-1185">Reference proteome</keyword>
<dbReference type="GO" id="GO:0005737">
    <property type="term" value="C:cytoplasm"/>
    <property type="evidence" value="ECO:0007669"/>
    <property type="project" value="TreeGrafter"/>
</dbReference>
<keyword evidence="4" id="KW-0234">DNA repair</keyword>
<dbReference type="GO" id="GO:0008725">
    <property type="term" value="F:DNA-3-methyladenine glycosylase activity"/>
    <property type="evidence" value="ECO:0007669"/>
    <property type="project" value="TreeGrafter"/>
</dbReference>
<dbReference type="GO" id="GO:0032131">
    <property type="term" value="F:alkylated DNA binding"/>
    <property type="evidence" value="ECO:0007669"/>
    <property type="project" value="TreeGrafter"/>
</dbReference>
<comment type="catalytic activity">
    <reaction evidence="1">
        <text>Hydrolysis of alkylated DNA, releasing 3-methyladenine, 3-methylguanine, 7-methylguanine and 7-methyladenine.</text>
        <dbReference type="EC" id="3.2.2.21"/>
    </reaction>
</comment>
<dbReference type="GO" id="GO:0032993">
    <property type="term" value="C:protein-DNA complex"/>
    <property type="evidence" value="ECO:0007669"/>
    <property type="project" value="TreeGrafter"/>
</dbReference>
<dbReference type="Proteomes" id="UP000199494">
    <property type="component" value="Unassembled WGS sequence"/>
</dbReference>
<dbReference type="GO" id="GO:0006307">
    <property type="term" value="P:DNA alkylation repair"/>
    <property type="evidence" value="ECO:0007669"/>
    <property type="project" value="TreeGrafter"/>
</dbReference>
<organism evidence="6 7">
    <name type="scientific">Prauserella marina</name>
    <dbReference type="NCBI Taxonomy" id="530584"/>
    <lineage>
        <taxon>Bacteria</taxon>
        <taxon>Bacillati</taxon>
        <taxon>Actinomycetota</taxon>
        <taxon>Actinomycetes</taxon>
        <taxon>Pseudonocardiales</taxon>
        <taxon>Pseudonocardiaceae</taxon>
        <taxon>Prauserella</taxon>
    </lineage>
</organism>
<dbReference type="EC" id="3.2.2.21" evidence="2"/>
<name>A0A1G6TUF4_9PSEU</name>
<dbReference type="AlphaFoldDB" id="A0A1G6TUF4"/>
<proteinExistence type="predicted"/>
<dbReference type="InterPro" id="IPR011257">
    <property type="entry name" value="DNA_glycosylase"/>
</dbReference>
<accession>A0A1G6TUF4</accession>
<sequence length="358" mass="37946">MSNTATTATTETQGQSTVVPRTASGSEAGSATIRPTVVDIDVLGDYSLVESARFLAGFPPAARPDAGEEHGVLRLAFPVDGAGDHVGALVRQRAPNQVTVEVAAVPHTAPAAVEQVRRLLSLDADGELFSALDAVDPVLGRLRAQRRGLRPVLFPSPYEAACWAVVCQRFRVAHAASVNRLLAVRHGRAVEVAGRTVRSFPAPEVLATVPTVPGLSVQKVRRLRAVAEAAAEGRLDATMLRAMPVADALEQVRSLPGIGPFSAELVVAQGAGHPDVFPLAEHRLHEEMARVYGLPDVVEPAELEGIARRWRPYRSWGAFLLRARRETNTALLPATGQAGNDSVPAVPSLGKGVTGTRQ</sequence>
<dbReference type="EMBL" id="FMZE01000007">
    <property type="protein sequence ID" value="SDD31997.1"/>
    <property type="molecule type" value="Genomic_DNA"/>
</dbReference>
<reference evidence="6 7" key="1">
    <citation type="submission" date="2016-10" db="EMBL/GenBank/DDBJ databases">
        <authorList>
            <person name="de Groot N.N."/>
        </authorList>
    </citation>
    <scope>NUCLEOTIDE SEQUENCE [LARGE SCALE GENOMIC DNA]</scope>
    <source>
        <strain evidence="6 7">CGMCC 4.5506</strain>
    </source>
</reference>
<dbReference type="SUPFAM" id="SSF48150">
    <property type="entry name" value="DNA-glycosylase"/>
    <property type="match status" value="1"/>
</dbReference>
<evidence type="ECO:0000256" key="4">
    <source>
        <dbReference type="ARBA" id="ARBA00023204"/>
    </source>
</evidence>